<gene>
    <name evidence="1" type="ORF">CLLU_29550</name>
</gene>
<dbReference type="EMBL" id="PVXP01000060">
    <property type="protein sequence ID" value="PRR82050.1"/>
    <property type="molecule type" value="Genomic_DNA"/>
</dbReference>
<protein>
    <submittedName>
        <fullName evidence="1">Uncharacterized protein</fullName>
    </submittedName>
</protein>
<sequence length="40" mass="4847">MKDRNEFKITMDIIEECLKECLENENCHGEKDKPRYISSR</sequence>
<reference evidence="1 2" key="1">
    <citation type="submission" date="2018-03" db="EMBL/GenBank/DDBJ databases">
        <title>Genome sequence of Clostridium luticellarii DSM 29923.</title>
        <authorList>
            <person name="Poehlein A."/>
            <person name="Daniel R."/>
        </authorList>
    </citation>
    <scope>NUCLEOTIDE SEQUENCE [LARGE SCALE GENOMIC DNA]</scope>
    <source>
        <strain evidence="1 2">DSM 29923</strain>
    </source>
</reference>
<evidence type="ECO:0000313" key="2">
    <source>
        <dbReference type="Proteomes" id="UP000237798"/>
    </source>
</evidence>
<dbReference type="Proteomes" id="UP000237798">
    <property type="component" value="Unassembled WGS sequence"/>
</dbReference>
<keyword evidence="2" id="KW-1185">Reference proteome</keyword>
<proteinExistence type="predicted"/>
<comment type="caution">
    <text evidence="1">The sequence shown here is derived from an EMBL/GenBank/DDBJ whole genome shotgun (WGS) entry which is preliminary data.</text>
</comment>
<organism evidence="1 2">
    <name type="scientific">Clostridium luticellarii</name>
    <dbReference type="NCBI Taxonomy" id="1691940"/>
    <lineage>
        <taxon>Bacteria</taxon>
        <taxon>Bacillati</taxon>
        <taxon>Bacillota</taxon>
        <taxon>Clostridia</taxon>
        <taxon>Eubacteriales</taxon>
        <taxon>Clostridiaceae</taxon>
        <taxon>Clostridium</taxon>
    </lineage>
</organism>
<evidence type="ECO:0000313" key="1">
    <source>
        <dbReference type="EMBL" id="PRR82050.1"/>
    </source>
</evidence>
<dbReference type="RefSeq" id="WP_273334912.1">
    <property type="nucleotide sequence ID" value="NZ_JALCPJ010000004.1"/>
</dbReference>
<dbReference type="AlphaFoldDB" id="A0A2T0BDT8"/>
<accession>A0A2T0BDT8</accession>
<name>A0A2T0BDT8_9CLOT</name>